<evidence type="ECO:0000313" key="2">
    <source>
        <dbReference type="EMBL" id="MBI5252034.1"/>
    </source>
</evidence>
<comment type="caution">
    <text evidence="2">The sequence shown here is derived from an EMBL/GenBank/DDBJ whole genome shotgun (WGS) entry which is preliminary data.</text>
</comment>
<sequence length="349" mass="38603">MRKRKLVLSGFLVLLLSSLPAVQQISFGATLPVPYLIVITFYSDAIKPTTLATVRAQYAPTINKSAYHGVAIAPVKSSQTLATSGAQNFDWMVTGTGITKQVWPWVFINRIIAKPSGSTQPAGFAGIKGMDVLDRAGALTDFYRIFEMSLAFAKKHGSPGVVFDPEAYHDYNVYRLDRLSSLTGISQTNLITALKNIGAKMTDIINATYPDAVIWSLTARFYEMTLSPGRYSSVTWIQMGMLDRAKETHSRMKLVEGGENSMWYCHLSLADLNSDMNKRAGWYAPALKAWPNNFRMGATISPWQDVAHKSGWLTVGECGASQAKTIAEFVPMFTRLMTAYDYVWIYAAG</sequence>
<organism evidence="2 3">
    <name type="scientific">Desulfomonile tiedjei</name>
    <dbReference type="NCBI Taxonomy" id="2358"/>
    <lineage>
        <taxon>Bacteria</taxon>
        <taxon>Pseudomonadati</taxon>
        <taxon>Thermodesulfobacteriota</taxon>
        <taxon>Desulfomonilia</taxon>
        <taxon>Desulfomonilales</taxon>
        <taxon>Desulfomonilaceae</taxon>
        <taxon>Desulfomonile</taxon>
    </lineage>
</organism>
<protein>
    <recommendedName>
        <fullName evidence="4">TIGR03790 family protein</fullName>
    </recommendedName>
</protein>
<feature type="non-terminal residue" evidence="2">
    <location>
        <position position="349"/>
    </location>
</feature>
<evidence type="ECO:0000256" key="1">
    <source>
        <dbReference type="SAM" id="SignalP"/>
    </source>
</evidence>
<proteinExistence type="predicted"/>
<accession>A0A9D6V5S8</accession>
<feature type="signal peptide" evidence="1">
    <location>
        <begin position="1"/>
        <end position="23"/>
    </location>
</feature>
<evidence type="ECO:0000313" key="3">
    <source>
        <dbReference type="Proteomes" id="UP000807825"/>
    </source>
</evidence>
<dbReference type="Proteomes" id="UP000807825">
    <property type="component" value="Unassembled WGS sequence"/>
</dbReference>
<name>A0A9D6V5S8_9BACT</name>
<dbReference type="EMBL" id="JACRDE010000554">
    <property type="protein sequence ID" value="MBI5252034.1"/>
    <property type="molecule type" value="Genomic_DNA"/>
</dbReference>
<dbReference type="AlphaFoldDB" id="A0A9D6V5S8"/>
<gene>
    <name evidence="2" type="ORF">HY912_21275</name>
</gene>
<feature type="chain" id="PRO_5038998808" description="TIGR03790 family protein" evidence="1">
    <location>
        <begin position="24"/>
        <end position="349"/>
    </location>
</feature>
<evidence type="ECO:0008006" key="4">
    <source>
        <dbReference type="Google" id="ProtNLM"/>
    </source>
</evidence>
<reference evidence="2" key="1">
    <citation type="submission" date="2020-07" db="EMBL/GenBank/DDBJ databases">
        <title>Huge and variable diversity of episymbiotic CPR bacteria and DPANN archaea in groundwater ecosystems.</title>
        <authorList>
            <person name="He C.Y."/>
            <person name="Keren R."/>
            <person name="Whittaker M."/>
            <person name="Farag I.F."/>
            <person name="Doudna J."/>
            <person name="Cate J.H.D."/>
            <person name="Banfield J.F."/>
        </authorList>
    </citation>
    <scope>NUCLEOTIDE SEQUENCE</scope>
    <source>
        <strain evidence="2">NC_groundwater_1664_Pr3_B-0.1um_52_9</strain>
    </source>
</reference>
<keyword evidence="1" id="KW-0732">Signal</keyword>